<dbReference type="GO" id="GO:0004364">
    <property type="term" value="F:glutathione transferase activity"/>
    <property type="evidence" value="ECO:0007669"/>
    <property type="project" value="TreeGrafter"/>
</dbReference>
<reference evidence="2 3" key="1">
    <citation type="journal article" date="2018" name="Nat. Ecol. Evol.">
        <title>Shark genomes provide insights into elasmobranch evolution and the origin of vertebrates.</title>
        <authorList>
            <person name="Hara Y"/>
            <person name="Yamaguchi K"/>
            <person name="Onimaru K"/>
            <person name="Kadota M"/>
            <person name="Koyanagi M"/>
            <person name="Keeley SD"/>
            <person name="Tatsumi K"/>
            <person name="Tanaka K"/>
            <person name="Motone F"/>
            <person name="Kageyama Y"/>
            <person name="Nozu R"/>
            <person name="Adachi N"/>
            <person name="Nishimura O"/>
            <person name="Nakagawa R"/>
            <person name="Tanegashima C"/>
            <person name="Kiyatake I"/>
            <person name="Matsumoto R"/>
            <person name="Murakumo K"/>
            <person name="Nishida K"/>
            <person name="Terakita A"/>
            <person name="Kuratani S"/>
            <person name="Sato K"/>
            <person name="Hyodo S Kuraku.S."/>
        </authorList>
    </citation>
    <scope>NUCLEOTIDE SEQUENCE [LARGE SCALE GENOMIC DNA]</scope>
</reference>
<dbReference type="GO" id="GO:0005737">
    <property type="term" value="C:cytoplasm"/>
    <property type="evidence" value="ECO:0007669"/>
    <property type="project" value="TreeGrafter"/>
</dbReference>
<dbReference type="PROSITE" id="PS50405">
    <property type="entry name" value="GST_CTER"/>
    <property type="match status" value="1"/>
</dbReference>
<dbReference type="EMBL" id="BFAA01025044">
    <property type="protein sequence ID" value="GCB80886.1"/>
    <property type="molecule type" value="Genomic_DNA"/>
</dbReference>
<dbReference type="InterPro" id="IPR010987">
    <property type="entry name" value="Glutathione-S-Trfase_C-like"/>
</dbReference>
<feature type="non-terminal residue" evidence="2">
    <location>
        <position position="1"/>
    </location>
</feature>
<organism evidence="2 3">
    <name type="scientific">Scyliorhinus torazame</name>
    <name type="common">Cloudy catshark</name>
    <name type="synonym">Catulus torazame</name>
    <dbReference type="NCBI Taxonomy" id="75743"/>
    <lineage>
        <taxon>Eukaryota</taxon>
        <taxon>Metazoa</taxon>
        <taxon>Chordata</taxon>
        <taxon>Craniata</taxon>
        <taxon>Vertebrata</taxon>
        <taxon>Chondrichthyes</taxon>
        <taxon>Elasmobranchii</taxon>
        <taxon>Galeomorphii</taxon>
        <taxon>Galeoidea</taxon>
        <taxon>Carcharhiniformes</taxon>
        <taxon>Scyliorhinidae</taxon>
        <taxon>Scyliorhinus</taxon>
    </lineage>
</organism>
<dbReference type="OrthoDB" id="422574at2759"/>
<dbReference type="PANTHER" id="PTHR43917">
    <property type="match status" value="1"/>
</dbReference>
<dbReference type="InterPro" id="IPR036282">
    <property type="entry name" value="Glutathione-S-Trfase_C_sf"/>
</dbReference>
<accession>A0A401Q690</accession>
<dbReference type="InterPro" id="IPR051369">
    <property type="entry name" value="GST_Theta"/>
</dbReference>
<evidence type="ECO:0000259" key="1">
    <source>
        <dbReference type="PROSITE" id="PS50405"/>
    </source>
</evidence>
<gene>
    <name evidence="2" type="ORF">scyTo_0022947</name>
</gene>
<proteinExistence type="predicted"/>
<dbReference type="AlphaFoldDB" id="A0A401Q690"/>
<protein>
    <recommendedName>
        <fullName evidence="1">GST C-terminal domain-containing protein</fullName>
    </recommendedName>
</protein>
<dbReference type="Pfam" id="PF00043">
    <property type="entry name" value="GST_C"/>
    <property type="match status" value="1"/>
</dbReference>
<dbReference type="GO" id="GO:0006749">
    <property type="term" value="P:glutathione metabolic process"/>
    <property type="evidence" value="ECO:0007669"/>
    <property type="project" value="TreeGrafter"/>
</dbReference>
<comment type="caution">
    <text evidence="2">The sequence shown here is derived from an EMBL/GenBank/DDBJ whole genome shotgun (WGS) entry which is preliminary data.</text>
</comment>
<dbReference type="Proteomes" id="UP000288216">
    <property type="component" value="Unassembled WGS sequence"/>
</dbReference>
<sequence>RIVGGGYRGIEVLFPIVTGGPAPEDKMKEAQDELTKVLESFQEKFLQDKPFIIGTEISLADLVAIAELMQPLGGGYDPLEGSPTLTAWRDRVKAAIGKDLFNKAHEAILTAAETLKSLFQGPPETVAAAKASFRKYFK</sequence>
<feature type="domain" description="GST C-terminal" evidence="1">
    <location>
        <begin position="1"/>
        <end position="124"/>
    </location>
</feature>
<name>A0A401Q690_SCYTO</name>
<dbReference type="PANTHER" id="PTHR43917:SF9">
    <property type="entry name" value="GLUTATHIONE S-TRANSFERASE THETA-1"/>
    <property type="match status" value="1"/>
</dbReference>
<dbReference type="STRING" id="75743.A0A401Q690"/>
<evidence type="ECO:0000313" key="2">
    <source>
        <dbReference type="EMBL" id="GCB80886.1"/>
    </source>
</evidence>
<dbReference type="SUPFAM" id="SSF47616">
    <property type="entry name" value="GST C-terminal domain-like"/>
    <property type="match status" value="1"/>
</dbReference>
<dbReference type="InterPro" id="IPR004046">
    <property type="entry name" value="GST_C"/>
</dbReference>
<evidence type="ECO:0000313" key="3">
    <source>
        <dbReference type="Proteomes" id="UP000288216"/>
    </source>
</evidence>
<keyword evidence="3" id="KW-1185">Reference proteome</keyword>
<dbReference type="Gene3D" id="1.20.1050.10">
    <property type="match status" value="1"/>
</dbReference>